<keyword evidence="3 4" id="KW-0620">Polyamine biosynthesis</keyword>
<accession>A0A562ZEG2</accession>
<evidence type="ECO:0000313" key="8">
    <source>
        <dbReference type="Proteomes" id="UP000318199"/>
    </source>
</evidence>
<dbReference type="InterPro" id="IPR029063">
    <property type="entry name" value="SAM-dependent_MTases_sf"/>
</dbReference>
<dbReference type="AlphaFoldDB" id="A0A562ZEG2"/>
<dbReference type="NCBIfam" id="NF037959">
    <property type="entry name" value="MFS_SpdSyn"/>
    <property type="match status" value="1"/>
</dbReference>
<keyword evidence="2 4" id="KW-0808">Transferase</keyword>
<evidence type="ECO:0000256" key="1">
    <source>
        <dbReference type="ARBA" id="ARBA00007867"/>
    </source>
</evidence>
<feature type="active site" description="Proton acceptor" evidence="4">
    <location>
        <position position="145"/>
    </location>
</feature>
<dbReference type="PROSITE" id="PS51006">
    <property type="entry name" value="PABS_2"/>
    <property type="match status" value="1"/>
</dbReference>
<dbReference type="CDD" id="cd02440">
    <property type="entry name" value="AdoMet_MTases"/>
    <property type="match status" value="1"/>
</dbReference>
<dbReference type="PANTHER" id="PTHR43317">
    <property type="entry name" value="THERMOSPERMINE SYNTHASE ACAULIS5"/>
    <property type="match status" value="1"/>
</dbReference>
<feature type="region of interest" description="Disordered" evidence="5">
    <location>
        <begin position="263"/>
        <end position="282"/>
    </location>
</feature>
<protein>
    <submittedName>
        <fullName evidence="7">Transferase</fullName>
    </submittedName>
</protein>
<dbReference type="GO" id="GO:0006596">
    <property type="term" value="P:polyamine biosynthetic process"/>
    <property type="evidence" value="ECO:0007669"/>
    <property type="project" value="UniProtKB-UniRule"/>
</dbReference>
<evidence type="ECO:0000256" key="5">
    <source>
        <dbReference type="SAM" id="MobiDB-lite"/>
    </source>
</evidence>
<evidence type="ECO:0000256" key="4">
    <source>
        <dbReference type="PROSITE-ProRule" id="PRU00354"/>
    </source>
</evidence>
<organism evidence="7 8">
    <name type="scientific">Caenimonas sedimenti</name>
    <dbReference type="NCBI Taxonomy" id="2596921"/>
    <lineage>
        <taxon>Bacteria</taxon>
        <taxon>Pseudomonadati</taxon>
        <taxon>Pseudomonadota</taxon>
        <taxon>Betaproteobacteria</taxon>
        <taxon>Burkholderiales</taxon>
        <taxon>Comamonadaceae</taxon>
        <taxon>Caenimonas</taxon>
    </lineage>
</organism>
<evidence type="ECO:0000259" key="6">
    <source>
        <dbReference type="PROSITE" id="PS51006"/>
    </source>
</evidence>
<dbReference type="GO" id="GO:0016740">
    <property type="term" value="F:transferase activity"/>
    <property type="evidence" value="ECO:0007669"/>
    <property type="project" value="UniProtKB-UniRule"/>
</dbReference>
<dbReference type="Gene3D" id="3.40.50.150">
    <property type="entry name" value="Vaccinia Virus protein VP39"/>
    <property type="match status" value="1"/>
</dbReference>
<name>A0A562ZEG2_9BURK</name>
<dbReference type="SUPFAM" id="SSF53335">
    <property type="entry name" value="S-adenosyl-L-methionine-dependent methyltransferases"/>
    <property type="match status" value="1"/>
</dbReference>
<evidence type="ECO:0000256" key="3">
    <source>
        <dbReference type="ARBA" id="ARBA00023115"/>
    </source>
</evidence>
<dbReference type="PANTHER" id="PTHR43317:SF11">
    <property type="entry name" value="POLYAMINE AMINOPROPYLTRANSFERASE 2"/>
    <property type="match status" value="1"/>
</dbReference>
<proteinExistence type="inferred from homology"/>
<comment type="similarity">
    <text evidence="1">Belongs to the spermidine/spermine synthase family.</text>
</comment>
<dbReference type="Pfam" id="PF01564">
    <property type="entry name" value="Spermine_synth"/>
    <property type="match status" value="1"/>
</dbReference>
<dbReference type="RefSeq" id="WP_145897215.1">
    <property type="nucleotide sequence ID" value="NZ_VOBQ01000030.1"/>
</dbReference>
<gene>
    <name evidence="7" type="ORF">FN976_27880</name>
</gene>
<dbReference type="Proteomes" id="UP000318199">
    <property type="component" value="Unassembled WGS sequence"/>
</dbReference>
<dbReference type="EMBL" id="VOBQ01000030">
    <property type="protein sequence ID" value="TWO64924.1"/>
    <property type="molecule type" value="Genomic_DNA"/>
</dbReference>
<comment type="caution">
    <text evidence="7">The sequence shown here is derived from an EMBL/GenBank/DDBJ whole genome shotgun (WGS) entry which is preliminary data.</text>
</comment>
<keyword evidence="8" id="KW-1185">Reference proteome</keyword>
<evidence type="ECO:0000313" key="7">
    <source>
        <dbReference type="EMBL" id="TWO64924.1"/>
    </source>
</evidence>
<feature type="domain" description="PABS" evidence="6">
    <location>
        <begin position="1"/>
        <end position="228"/>
    </location>
</feature>
<reference evidence="7 8" key="1">
    <citation type="submission" date="2019-07" db="EMBL/GenBank/DDBJ databases">
        <title>Caenimonas sedimenti sp. nov., isolated from activated sludge.</title>
        <authorList>
            <person name="Xu J."/>
        </authorList>
    </citation>
    <scope>NUCLEOTIDE SEQUENCE [LARGE SCALE GENOMIC DNA]</scope>
    <source>
        <strain evidence="7 8">HX-9-20</strain>
    </source>
</reference>
<dbReference type="InterPro" id="IPR030374">
    <property type="entry name" value="PABS"/>
</dbReference>
<sequence length="282" mass="31143">MSDPAQFRLAFDAKGYWSQPVPYTCESLAARTLHFTPGDIQSRMQLQAPEVLDLEYTRMMMGFLLFKPVPSTIAMVGLGGGSIAKFCFKHLPDTRFRAIESNPHVIDLREKFMIPADGPRFSVFHEDGAAFLRHPPKQYDVLLIDGYTDQGLPSQLCSQRFYDHCHAALLPGGILVANLNDDAHNFSAYLKRIARSFQGNGFAVQEQDGFNCIAFARKGVALQEVVSPAEIAFPDLDTTARAEMTHAMQRVSAAARLAAERAKQQKMTISPARLGDSAGTES</sequence>
<dbReference type="OrthoDB" id="117774at2"/>
<evidence type="ECO:0000256" key="2">
    <source>
        <dbReference type="ARBA" id="ARBA00022679"/>
    </source>
</evidence>